<dbReference type="AlphaFoldDB" id="A0A6I3SXS2"/>
<comment type="caution">
    <text evidence="2">The sequence shown here is derived from an EMBL/GenBank/DDBJ whole genome shotgun (WGS) entry which is preliminary data.</text>
</comment>
<dbReference type="EMBL" id="BMKG01000007">
    <property type="protein sequence ID" value="GGB99051.1"/>
    <property type="molecule type" value="Genomic_DNA"/>
</dbReference>
<dbReference type="OrthoDB" id="8759002at2"/>
<evidence type="ECO:0000313" key="3">
    <source>
        <dbReference type="Proteomes" id="UP000430634"/>
    </source>
</evidence>
<keyword evidence="4" id="KW-1185">Reference proteome</keyword>
<gene>
    <name evidence="1" type="ORF">GCM10011572_21280</name>
    <name evidence="2" type="ORF">GM672_15110</name>
</gene>
<dbReference type="Proteomes" id="UP000430634">
    <property type="component" value="Unassembled WGS sequence"/>
</dbReference>
<reference evidence="4" key="2">
    <citation type="journal article" date="2019" name="Int. J. Syst. Evol. Microbiol.">
        <title>The Global Catalogue of Microorganisms (GCM) 10K type strain sequencing project: providing services to taxonomists for standard genome sequencing and annotation.</title>
        <authorList>
            <consortium name="The Broad Institute Genomics Platform"/>
            <consortium name="The Broad Institute Genome Sequencing Center for Infectious Disease"/>
            <person name="Wu L."/>
            <person name="Ma J."/>
        </authorList>
    </citation>
    <scope>NUCLEOTIDE SEQUENCE [LARGE SCALE GENOMIC DNA]</scope>
    <source>
        <strain evidence="4">CGMCC 1.15931</strain>
    </source>
</reference>
<evidence type="ECO:0000313" key="4">
    <source>
        <dbReference type="Proteomes" id="UP000622638"/>
    </source>
</evidence>
<protein>
    <submittedName>
        <fullName evidence="2">Uncharacterized protein</fullName>
    </submittedName>
</protein>
<reference evidence="1" key="1">
    <citation type="journal article" date="2014" name="Int. J. Syst. Evol. Microbiol.">
        <title>Complete genome of a new Firmicutes species belonging to the dominant human colonic microbiota ('Ruminococcus bicirculans') reveals two chromosomes and a selective capacity to utilize plant glucans.</title>
        <authorList>
            <consortium name="NISC Comparative Sequencing Program"/>
            <person name="Wegmann U."/>
            <person name="Louis P."/>
            <person name="Goesmann A."/>
            <person name="Henrissat B."/>
            <person name="Duncan S.H."/>
            <person name="Flint H.J."/>
        </authorList>
    </citation>
    <scope>NUCLEOTIDE SEQUENCE</scope>
    <source>
        <strain evidence="1">CGMCC 1.15931</strain>
    </source>
</reference>
<accession>A0A6I3SXS2</accession>
<sequence>MPDLMTPLNRMIAERREDILKAVHGKPGAVSVAALRNDAAVATLARYCYALLPGVVRLAVKEDKFHAFVMQHRDKLLAQLVQAPAPQA</sequence>
<dbReference type="RefSeq" id="WP_155471360.1">
    <property type="nucleotide sequence ID" value="NZ_BMKG01000007.1"/>
</dbReference>
<evidence type="ECO:0000313" key="2">
    <source>
        <dbReference type="EMBL" id="MTV54058.1"/>
    </source>
</evidence>
<proteinExistence type="predicted"/>
<dbReference type="Proteomes" id="UP000622638">
    <property type="component" value="Unassembled WGS sequence"/>
</dbReference>
<evidence type="ECO:0000313" key="1">
    <source>
        <dbReference type="EMBL" id="GGB99051.1"/>
    </source>
</evidence>
<name>A0A6I3SXS2_9BURK</name>
<reference evidence="2 3" key="3">
    <citation type="submission" date="2019-11" db="EMBL/GenBank/DDBJ databases">
        <title>Type strains purchased from KCTC, JCM and DSMZ.</title>
        <authorList>
            <person name="Lu H."/>
        </authorList>
    </citation>
    <scope>NUCLEOTIDE SEQUENCE [LARGE SCALE GENOMIC DNA]</scope>
    <source>
        <strain evidence="2 3">KCTC 52429</strain>
    </source>
</reference>
<reference evidence="1" key="4">
    <citation type="submission" date="2024-05" db="EMBL/GenBank/DDBJ databases">
        <authorList>
            <person name="Sun Q."/>
            <person name="Zhou Y."/>
        </authorList>
    </citation>
    <scope>NUCLEOTIDE SEQUENCE</scope>
    <source>
        <strain evidence="1">CGMCC 1.15931</strain>
    </source>
</reference>
<dbReference type="EMBL" id="WNKZ01000041">
    <property type="protein sequence ID" value="MTV54058.1"/>
    <property type="molecule type" value="Genomic_DNA"/>
</dbReference>
<organism evidence="2 3">
    <name type="scientific">Pseudoduganella buxea</name>
    <dbReference type="NCBI Taxonomy" id="1949069"/>
    <lineage>
        <taxon>Bacteria</taxon>
        <taxon>Pseudomonadati</taxon>
        <taxon>Pseudomonadota</taxon>
        <taxon>Betaproteobacteria</taxon>
        <taxon>Burkholderiales</taxon>
        <taxon>Oxalobacteraceae</taxon>
        <taxon>Telluria group</taxon>
        <taxon>Pseudoduganella</taxon>
    </lineage>
</organism>